<dbReference type="Proteomes" id="UP001497480">
    <property type="component" value="Unassembled WGS sequence"/>
</dbReference>
<comment type="caution">
    <text evidence="1">The sequence shown here is derived from an EMBL/GenBank/DDBJ whole genome shotgun (WGS) entry which is preliminary data.</text>
</comment>
<keyword evidence="2" id="KW-1185">Reference proteome</keyword>
<dbReference type="AlphaFoldDB" id="A0AAV1Y0U0"/>
<proteinExistence type="predicted"/>
<name>A0AAV1Y0U0_LUPLU</name>
<sequence length="338" mass="39284">MRDIISCYNEHAIRVSDSYCSRTSSTSNQPYICPKLNPSTPHSITCIYKLNLISHQTQFLITLTWTKKLIHQGFTINIHPYDSDSRNSRILQKNKGTETFQLHNFEVQLIWDISDAIYYEGPEPVKGFYVIVLVSSELGLHLGDKEEEWFKNMKIVTNFSMVSRSELFYNSTNIYATKAKFCDTGISHDIVIKCGVVDEGSKSNNHNHHNSYGYNHNNYGLCVYMDKKTIFEVKRLRWNFRGNQTIFVDGLVVDVMWDIHDWIFNQNKGCIVFMFRTRNGLDNRLWLEEKNLKTNNEFQDRGIGLSLLICGRKRTEILCPRMSPPESQKILSHSVSIQ</sequence>
<protein>
    <recommendedName>
        <fullName evidence="3">DUF868 domain-containing protein</fullName>
    </recommendedName>
</protein>
<accession>A0AAV1Y0U0</accession>
<dbReference type="InterPro" id="IPR008586">
    <property type="entry name" value="DUF868_pln"/>
</dbReference>
<evidence type="ECO:0000313" key="2">
    <source>
        <dbReference type="Proteomes" id="UP001497480"/>
    </source>
</evidence>
<organism evidence="1 2">
    <name type="scientific">Lupinus luteus</name>
    <name type="common">European yellow lupine</name>
    <dbReference type="NCBI Taxonomy" id="3873"/>
    <lineage>
        <taxon>Eukaryota</taxon>
        <taxon>Viridiplantae</taxon>
        <taxon>Streptophyta</taxon>
        <taxon>Embryophyta</taxon>
        <taxon>Tracheophyta</taxon>
        <taxon>Spermatophyta</taxon>
        <taxon>Magnoliopsida</taxon>
        <taxon>eudicotyledons</taxon>
        <taxon>Gunneridae</taxon>
        <taxon>Pentapetalae</taxon>
        <taxon>rosids</taxon>
        <taxon>fabids</taxon>
        <taxon>Fabales</taxon>
        <taxon>Fabaceae</taxon>
        <taxon>Papilionoideae</taxon>
        <taxon>50 kb inversion clade</taxon>
        <taxon>genistoids sensu lato</taxon>
        <taxon>core genistoids</taxon>
        <taxon>Genisteae</taxon>
        <taxon>Lupinus</taxon>
    </lineage>
</organism>
<reference evidence="1 2" key="1">
    <citation type="submission" date="2024-03" db="EMBL/GenBank/DDBJ databases">
        <authorList>
            <person name="Martinez-Hernandez J."/>
        </authorList>
    </citation>
    <scope>NUCLEOTIDE SEQUENCE [LARGE SCALE GENOMIC DNA]</scope>
</reference>
<dbReference type="PANTHER" id="PTHR31972">
    <property type="entry name" value="EXPRESSED PROTEIN"/>
    <property type="match status" value="1"/>
</dbReference>
<evidence type="ECO:0000313" key="1">
    <source>
        <dbReference type="EMBL" id="CAL0326759.1"/>
    </source>
</evidence>
<evidence type="ECO:0008006" key="3">
    <source>
        <dbReference type="Google" id="ProtNLM"/>
    </source>
</evidence>
<dbReference type="PANTHER" id="PTHR31972:SF16">
    <property type="entry name" value="FAMILY PROTEIN, PUTATIVE (DUF868)-RELATED"/>
    <property type="match status" value="1"/>
</dbReference>
<dbReference type="Pfam" id="PF05910">
    <property type="entry name" value="DUF868"/>
    <property type="match status" value="1"/>
</dbReference>
<gene>
    <name evidence="1" type="ORF">LLUT_LOCUS27819</name>
</gene>
<dbReference type="EMBL" id="CAXHTB010000019">
    <property type="protein sequence ID" value="CAL0326759.1"/>
    <property type="molecule type" value="Genomic_DNA"/>
</dbReference>